<reference evidence="4" key="1">
    <citation type="journal article" date="2021" name="Syst. Appl. Microbiol.">
        <title>Roseomonas hellenica sp. nov., isolated from roots of wild-growing Alkanna tinctoria.</title>
        <authorList>
            <person name="Rat A."/>
            <person name="Naranjo H.D."/>
            <person name="Lebbe L."/>
            <person name="Cnockaert M."/>
            <person name="Krigas N."/>
            <person name="Grigoriadou K."/>
            <person name="Maloupa E."/>
            <person name="Willems A."/>
        </authorList>
    </citation>
    <scope>NUCLEOTIDE SEQUENCE [LARGE SCALE GENOMIC DNA]</scope>
    <source>
        <strain evidence="4">LMG 31523</strain>
    </source>
</reference>
<dbReference type="Gene3D" id="3.90.550.10">
    <property type="entry name" value="Spore Coat Polysaccharide Biosynthesis Protein SpsA, Chain A"/>
    <property type="match status" value="1"/>
</dbReference>
<dbReference type="InterPro" id="IPR029044">
    <property type="entry name" value="Nucleotide-diphossugar_trans"/>
</dbReference>
<dbReference type="InterPro" id="IPR050256">
    <property type="entry name" value="Glycosyltransferase_2"/>
</dbReference>
<dbReference type="InterPro" id="IPR001173">
    <property type="entry name" value="Glyco_trans_2-like"/>
</dbReference>
<organism evidence="3 4">
    <name type="scientific">Plastoroseomonas hellenica</name>
    <dbReference type="NCBI Taxonomy" id="2687306"/>
    <lineage>
        <taxon>Bacteria</taxon>
        <taxon>Pseudomonadati</taxon>
        <taxon>Pseudomonadota</taxon>
        <taxon>Alphaproteobacteria</taxon>
        <taxon>Acetobacterales</taxon>
        <taxon>Acetobacteraceae</taxon>
        <taxon>Plastoroseomonas</taxon>
    </lineage>
</organism>
<evidence type="ECO:0000256" key="1">
    <source>
        <dbReference type="SAM" id="Phobius"/>
    </source>
</evidence>
<dbReference type="PANTHER" id="PTHR48090:SF6">
    <property type="entry name" value="SLR5056 PROTEIN"/>
    <property type="match status" value="1"/>
</dbReference>
<dbReference type="Proteomes" id="UP001196870">
    <property type="component" value="Unassembled WGS sequence"/>
</dbReference>
<gene>
    <name evidence="3" type="ORF">GXW71_32590</name>
</gene>
<dbReference type="EMBL" id="JAAGBB010000084">
    <property type="protein sequence ID" value="MBR0669134.1"/>
    <property type="molecule type" value="Genomic_DNA"/>
</dbReference>
<dbReference type="CDD" id="cd04179">
    <property type="entry name" value="DPM_DPG-synthase_like"/>
    <property type="match status" value="1"/>
</dbReference>
<keyword evidence="1" id="KW-0812">Transmembrane</keyword>
<dbReference type="SUPFAM" id="SSF53448">
    <property type="entry name" value="Nucleotide-diphospho-sugar transferases"/>
    <property type="match status" value="1"/>
</dbReference>
<accession>A0ABS5F995</accession>
<comment type="caution">
    <text evidence="3">The sequence shown here is derived from an EMBL/GenBank/DDBJ whole genome shotgun (WGS) entry which is preliminary data.</text>
</comment>
<feature type="domain" description="Glycosyltransferase 2-like" evidence="2">
    <location>
        <begin position="16"/>
        <end position="175"/>
    </location>
</feature>
<feature type="transmembrane region" description="Helical" evidence="1">
    <location>
        <begin position="252"/>
        <end position="274"/>
    </location>
</feature>
<feature type="transmembrane region" description="Helical" evidence="1">
    <location>
        <begin position="286"/>
        <end position="308"/>
    </location>
</feature>
<dbReference type="PANTHER" id="PTHR48090">
    <property type="entry name" value="UNDECAPRENYL-PHOSPHATE 4-DEOXY-4-FORMAMIDO-L-ARABINOSE TRANSFERASE-RELATED"/>
    <property type="match status" value="1"/>
</dbReference>
<keyword evidence="1" id="KW-1133">Transmembrane helix</keyword>
<evidence type="ECO:0000259" key="2">
    <source>
        <dbReference type="Pfam" id="PF00535"/>
    </source>
</evidence>
<evidence type="ECO:0000313" key="3">
    <source>
        <dbReference type="EMBL" id="MBR0669134.1"/>
    </source>
</evidence>
<name>A0ABS5F995_9PROT</name>
<dbReference type="RefSeq" id="WP_211857840.1">
    <property type="nucleotide sequence ID" value="NZ_JAAGBB010000084.1"/>
</dbReference>
<sequence length="337" mass="36615">MKNPYADALAAVRVAVVIPCFRVKARVLPIIARIGPEVEAIYAVDDACPEGSGAFIAEHVNDPRVKVLFHAENMGVGGATMTGMRAAANGGADIIVKIDGDGQMDPALIPDFVGLIAAGEADYTKGNRFFEPESVARMPAVRLMGNAGLSFLTKLSTGYWHTMDPTNGYLAIHASLVALLPMEKIAKRYFFESDLLFRLSILTAKVVDIPTVARYEDECSGLVPHREILPFLAAHLRNFGKRILYNYFIRNFSAASVELVLGAGLLLFGLVFGLSKWGTDNPASAGTVMLAGLPVIVGFQLLLAALNYDIQSVPRTAMHPRLRASIWNGYFLRRDCE</sequence>
<evidence type="ECO:0000313" key="4">
    <source>
        <dbReference type="Proteomes" id="UP001196870"/>
    </source>
</evidence>
<protein>
    <submittedName>
        <fullName evidence="3">Glycosyltransferase family 2 protein</fullName>
    </submittedName>
</protein>
<dbReference type="Pfam" id="PF00535">
    <property type="entry name" value="Glycos_transf_2"/>
    <property type="match status" value="1"/>
</dbReference>
<keyword evidence="4" id="KW-1185">Reference proteome</keyword>
<proteinExistence type="predicted"/>
<keyword evidence="1" id="KW-0472">Membrane</keyword>